<feature type="compositionally biased region" description="Low complexity" evidence="1">
    <location>
        <begin position="96"/>
        <end position="112"/>
    </location>
</feature>
<feature type="compositionally biased region" description="Polar residues" evidence="1">
    <location>
        <begin position="114"/>
        <end position="125"/>
    </location>
</feature>
<feature type="compositionally biased region" description="Basic and acidic residues" evidence="1">
    <location>
        <begin position="84"/>
        <end position="95"/>
    </location>
</feature>
<accession>A0A2P4NPW5</accession>
<evidence type="ECO:0000313" key="2">
    <source>
        <dbReference type="EMBL" id="POG55182.1"/>
    </source>
</evidence>
<sequence length="497" mass="56274">MPPRKKKSSTLQSNNKRGKGGKGSTVDEPNKSSNKKTPPTTSSREKTPPITSSHEKTPPITSSHEKTPLTTSSREKTPTTTSTSHEKTPASREKTPTTTSTKTPISTSTKPSSCEKTPATTSSPEKTPVTVYIDDKDFSDSLSELSWDKNKAGIERLQEQRQEHGRKYQRLDLDDIIEPLSDSTFISSSRKSKSSVTSSILFNDWDNWKLDDDEDLNNDDVQNRPTTSVTKHHFSKEPVSRNSAISSEDINSHEISSAIANILQPENLEVMIRTAVNREVEKRVKSFFDNRADFILSSSSSYLSSAPQTRKYRDQNHVITTVMEFTKPLFMKMRNLSDTALELIINAMWPEKPTFADESDINVARSKAKKFFQAYRCNLNNDLSQHADNVIERYKKEKNIGRINTFTKSIIIDYVSDDFTRDIFNTYMIYTPTMKDDVDALNILKSFLCRALSHHIGEKLNGNSDHEATLHKVKSLDYITKDLVLKSRLYANIINNI</sequence>
<comment type="caution">
    <text evidence="2">The sequence shown here is derived from an EMBL/GenBank/DDBJ whole genome shotgun (WGS) entry which is preliminary data.</text>
</comment>
<reference evidence="2 4" key="2">
    <citation type="journal article" date="2018" name="New Phytol.">
        <title>High intraspecific genome diversity in the model arbuscular mycorrhizal symbiont Rhizophagus irregularis.</title>
        <authorList>
            <person name="Chen E.C.H."/>
            <person name="Morin E."/>
            <person name="Beaudet D."/>
            <person name="Noel J."/>
            <person name="Yildirir G."/>
            <person name="Ndikumana S."/>
            <person name="Charron P."/>
            <person name="St-Onge C."/>
            <person name="Giorgi J."/>
            <person name="Kruger M."/>
            <person name="Marton T."/>
            <person name="Ropars J."/>
            <person name="Grigoriev I.V."/>
            <person name="Hainaut M."/>
            <person name="Henrissat B."/>
            <person name="Roux C."/>
            <person name="Martin F."/>
            <person name="Corradi N."/>
        </authorList>
    </citation>
    <scope>NUCLEOTIDE SEQUENCE [LARGE SCALE GENOMIC DNA]</scope>
    <source>
        <strain evidence="4">DAOM 181602 / DAOM 197198 / MUCL 43194</strain>
        <strain evidence="2">DAOM 197198</strain>
    </source>
</reference>
<dbReference type="Proteomes" id="UP000018888">
    <property type="component" value="Unassembled WGS sequence"/>
</dbReference>
<gene>
    <name evidence="3" type="ORF">GLOIN_2v1886489</name>
    <name evidence="2" type="ORF">GLOIN_2v1886589</name>
</gene>
<protein>
    <submittedName>
        <fullName evidence="2">Uncharacterized protein</fullName>
    </submittedName>
</protein>
<evidence type="ECO:0000313" key="3">
    <source>
        <dbReference type="EMBL" id="POG57094.1"/>
    </source>
</evidence>
<name>A0A2P4NPW5_RHIID</name>
<organism evidence="2 4">
    <name type="scientific">Rhizophagus irregularis (strain DAOM 181602 / DAOM 197198 / MUCL 43194)</name>
    <name type="common">Arbuscular mycorrhizal fungus</name>
    <name type="synonym">Glomus intraradices</name>
    <dbReference type="NCBI Taxonomy" id="747089"/>
    <lineage>
        <taxon>Eukaryota</taxon>
        <taxon>Fungi</taxon>
        <taxon>Fungi incertae sedis</taxon>
        <taxon>Mucoromycota</taxon>
        <taxon>Glomeromycotina</taxon>
        <taxon>Glomeromycetes</taxon>
        <taxon>Glomerales</taxon>
        <taxon>Glomeraceae</taxon>
        <taxon>Rhizophagus</taxon>
    </lineage>
</organism>
<dbReference type="EMBL" id="AUPC02000767">
    <property type="protein sequence ID" value="POG55182.1"/>
    <property type="molecule type" value="Genomic_DNA"/>
</dbReference>
<evidence type="ECO:0000256" key="1">
    <source>
        <dbReference type="SAM" id="MobiDB-lite"/>
    </source>
</evidence>
<feature type="compositionally biased region" description="Low complexity" evidence="1">
    <location>
        <begin position="31"/>
        <end position="42"/>
    </location>
</feature>
<dbReference type="EMBL" id="AUPC02000691">
    <property type="protein sequence ID" value="POG57094.1"/>
    <property type="molecule type" value="Genomic_DNA"/>
</dbReference>
<keyword evidence="4" id="KW-1185">Reference proteome</keyword>
<feature type="compositionally biased region" description="Basic and acidic residues" evidence="1">
    <location>
        <begin position="43"/>
        <end position="77"/>
    </location>
</feature>
<feature type="region of interest" description="Disordered" evidence="1">
    <location>
        <begin position="1"/>
        <end position="132"/>
    </location>
</feature>
<reference evidence="2 4" key="1">
    <citation type="journal article" date="2013" name="Proc. Natl. Acad. Sci. U.S.A.">
        <title>Genome of an arbuscular mycorrhizal fungus provides insight into the oldest plant symbiosis.</title>
        <authorList>
            <person name="Tisserant E."/>
            <person name="Malbreil M."/>
            <person name="Kuo A."/>
            <person name="Kohler A."/>
            <person name="Symeonidi A."/>
            <person name="Balestrini R."/>
            <person name="Charron P."/>
            <person name="Duensing N."/>
            <person name="Frei Dit Frey N."/>
            <person name="Gianinazzi-Pearson V."/>
            <person name="Gilbert L.B."/>
            <person name="Handa Y."/>
            <person name="Herr J.R."/>
            <person name="Hijri M."/>
            <person name="Koul R."/>
            <person name="Kawaguchi M."/>
            <person name="Krajinski F."/>
            <person name="Lammers P.J."/>
            <person name="Masclaux F.G."/>
            <person name="Murat C."/>
            <person name="Morin E."/>
            <person name="Ndikumana S."/>
            <person name="Pagni M."/>
            <person name="Petitpierre D."/>
            <person name="Requena N."/>
            <person name="Rosikiewicz P."/>
            <person name="Riley R."/>
            <person name="Saito K."/>
            <person name="San Clemente H."/>
            <person name="Shapiro H."/>
            <person name="van Tuinen D."/>
            <person name="Becard G."/>
            <person name="Bonfante P."/>
            <person name="Paszkowski U."/>
            <person name="Shachar-Hill Y.Y."/>
            <person name="Tuskan G.A."/>
            <person name="Young P.W."/>
            <person name="Sanders I.R."/>
            <person name="Henrissat B."/>
            <person name="Rensing S.A."/>
            <person name="Grigoriev I.V."/>
            <person name="Corradi N."/>
            <person name="Roux C."/>
            <person name="Martin F."/>
        </authorList>
    </citation>
    <scope>NUCLEOTIDE SEQUENCE [LARGE SCALE GENOMIC DNA]</scope>
    <source>
        <strain evidence="4">DAOM 181602 / DAOM 197198 / MUCL 43194</strain>
        <strain evidence="2">DAOM 197198</strain>
    </source>
</reference>
<proteinExistence type="predicted"/>
<feature type="region of interest" description="Disordered" evidence="1">
    <location>
        <begin position="216"/>
        <end position="247"/>
    </location>
</feature>
<evidence type="ECO:0000313" key="4">
    <source>
        <dbReference type="Proteomes" id="UP000018888"/>
    </source>
</evidence>
<dbReference type="VEuPathDB" id="FungiDB:RhiirFUN_004977"/>
<dbReference type="AlphaFoldDB" id="A0A2P4NPW5"/>